<evidence type="ECO:0000259" key="6">
    <source>
        <dbReference type="Pfam" id="PF01425"/>
    </source>
</evidence>
<evidence type="ECO:0000313" key="8">
    <source>
        <dbReference type="Proteomes" id="UP001221757"/>
    </source>
</evidence>
<dbReference type="Proteomes" id="UP001221757">
    <property type="component" value="Unassembled WGS sequence"/>
</dbReference>
<evidence type="ECO:0000256" key="5">
    <source>
        <dbReference type="PIRSR" id="PIRSR001221-1"/>
    </source>
</evidence>
<feature type="domain" description="Amidase" evidence="6">
    <location>
        <begin position="73"/>
        <end position="530"/>
    </location>
</feature>
<evidence type="ECO:0000256" key="3">
    <source>
        <dbReference type="ARBA" id="ARBA00012922"/>
    </source>
</evidence>
<feature type="active site" description="Charge relay system" evidence="5">
    <location>
        <position position="129"/>
    </location>
</feature>
<feature type="active site" description="Charge relay system" evidence="5">
    <location>
        <position position="204"/>
    </location>
</feature>
<proteinExistence type="inferred from homology"/>
<dbReference type="Gene3D" id="3.90.1300.10">
    <property type="entry name" value="Amidase signature (AS) domain"/>
    <property type="match status" value="1"/>
</dbReference>
<dbReference type="SUPFAM" id="SSF75304">
    <property type="entry name" value="Amidase signature (AS) enzymes"/>
    <property type="match status" value="1"/>
</dbReference>
<dbReference type="InterPro" id="IPR036928">
    <property type="entry name" value="AS_sf"/>
</dbReference>
<dbReference type="InterPro" id="IPR020556">
    <property type="entry name" value="Amidase_CS"/>
</dbReference>
<dbReference type="AlphaFoldDB" id="A0AAD7GZT8"/>
<evidence type="ECO:0000313" key="7">
    <source>
        <dbReference type="EMBL" id="KAJ7708742.1"/>
    </source>
</evidence>
<name>A0AAD7GZT8_MYCRO</name>
<reference evidence="7" key="1">
    <citation type="submission" date="2023-03" db="EMBL/GenBank/DDBJ databases">
        <title>Massive genome expansion in bonnet fungi (Mycena s.s.) driven by repeated elements and novel gene families across ecological guilds.</title>
        <authorList>
            <consortium name="Lawrence Berkeley National Laboratory"/>
            <person name="Harder C.B."/>
            <person name="Miyauchi S."/>
            <person name="Viragh M."/>
            <person name="Kuo A."/>
            <person name="Thoen E."/>
            <person name="Andreopoulos B."/>
            <person name="Lu D."/>
            <person name="Skrede I."/>
            <person name="Drula E."/>
            <person name="Henrissat B."/>
            <person name="Morin E."/>
            <person name="Kohler A."/>
            <person name="Barry K."/>
            <person name="LaButti K."/>
            <person name="Morin E."/>
            <person name="Salamov A."/>
            <person name="Lipzen A."/>
            <person name="Mereny Z."/>
            <person name="Hegedus B."/>
            <person name="Baldrian P."/>
            <person name="Stursova M."/>
            <person name="Weitz H."/>
            <person name="Taylor A."/>
            <person name="Grigoriev I.V."/>
            <person name="Nagy L.G."/>
            <person name="Martin F."/>
            <person name="Kauserud H."/>
        </authorList>
    </citation>
    <scope>NUCLEOTIDE SEQUENCE</scope>
    <source>
        <strain evidence="7">CBHHK067</strain>
    </source>
</reference>
<keyword evidence="4" id="KW-0378">Hydrolase</keyword>
<dbReference type="PIRSF" id="PIRSF001221">
    <property type="entry name" value="Amidase_fungi"/>
    <property type="match status" value="1"/>
</dbReference>
<dbReference type="InterPro" id="IPR023631">
    <property type="entry name" value="Amidase_dom"/>
</dbReference>
<accession>A0AAD7GZT8</accession>
<protein>
    <recommendedName>
        <fullName evidence="3">amidase</fullName>
        <ecNumber evidence="3">3.5.1.4</ecNumber>
    </recommendedName>
</protein>
<evidence type="ECO:0000256" key="4">
    <source>
        <dbReference type="ARBA" id="ARBA00022801"/>
    </source>
</evidence>
<gene>
    <name evidence="7" type="ORF">B0H17DRAFT_999796</name>
</gene>
<comment type="catalytic activity">
    <reaction evidence="1">
        <text>a monocarboxylic acid amide + H2O = a monocarboxylate + NH4(+)</text>
        <dbReference type="Rhea" id="RHEA:12020"/>
        <dbReference type="ChEBI" id="CHEBI:15377"/>
        <dbReference type="ChEBI" id="CHEBI:28938"/>
        <dbReference type="ChEBI" id="CHEBI:35757"/>
        <dbReference type="ChEBI" id="CHEBI:83628"/>
        <dbReference type="EC" id="3.5.1.4"/>
    </reaction>
</comment>
<comment type="caution">
    <text evidence="7">The sequence shown here is derived from an EMBL/GenBank/DDBJ whole genome shotgun (WGS) entry which is preliminary data.</text>
</comment>
<sequence>MTWQEKAAGKRARLAALIPHDLKLPTLPGPDVLDVTTYPLDSVLSPRDLEITDTADVAVLLERMSTGVWTATEVTSAYYKRALVAHQLVNCLTEIFIDQAMVRAKELDEHFKSTGKTVGPLHGLPISLKDQIDVKGVELTMGYVGWIGNVSKENSVCAQLLLDQGAVLYVRTNIPQALMFGESRNNVFGTTSNPFNRNLTCGGSSGGEGALIALKGSPLGVGSDLGGSIRVPAAFQGLYGLRGSYHRVPYAGSTNSMEGQEAIPSVLGPISCSVGGLKIFMKAMADAQPWDADPLALRLPWNEGAYRLGDHGGEGGRLCFAVLWDDGRCKPMPPYARALRETKAALEAAGHTVIDWVPYESETGGKLLGDIYNADGGHDISLACALSGEPRMGWILDEHAKHLSTYEYWQLCRAKNAFTKKHLEHWVNTVSATGTGRPVDAIIVPAGSTAPQPHGKAQYIYYTAFANLCDYVASVFPVTACDPAVDAQLPAHAFRSEADRMVYEMYEPETYRGAPISLQCVGRKGEEEAVIRMTEIIDAALKTKTKK</sequence>
<feature type="active site" description="Acyl-ester intermediate" evidence="5">
    <location>
        <position position="228"/>
    </location>
</feature>
<dbReference type="PANTHER" id="PTHR46072:SF2">
    <property type="entry name" value="AMIDASE (EUROFUNG)"/>
    <property type="match status" value="1"/>
</dbReference>
<keyword evidence="8" id="KW-1185">Reference proteome</keyword>
<dbReference type="EMBL" id="JARKIE010000003">
    <property type="protein sequence ID" value="KAJ7708742.1"/>
    <property type="molecule type" value="Genomic_DNA"/>
</dbReference>
<dbReference type="Pfam" id="PF01425">
    <property type="entry name" value="Amidase"/>
    <property type="match status" value="1"/>
</dbReference>
<dbReference type="PANTHER" id="PTHR46072">
    <property type="entry name" value="AMIDASE-RELATED-RELATED"/>
    <property type="match status" value="1"/>
</dbReference>
<evidence type="ECO:0000256" key="2">
    <source>
        <dbReference type="ARBA" id="ARBA00009199"/>
    </source>
</evidence>
<comment type="similarity">
    <text evidence="2">Belongs to the amidase family.</text>
</comment>
<evidence type="ECO:0000256" key="1">
    <source>
        <dbReference type="ARBA" id="ARBA00001311"/>
    </source>
</evidence>
<dbReference type="EC" id="3.5.1.4" evidence="3"/>
<dbReference type="GO" id="GO:0004040">
    <property type="term" value="F:amidase activity"/>
    <property type="evidence" value="ECO:0007669"/>
    <property type="project" value="UniProtKB-EC"/>
</dbReference>
<organism evidence="7 8">
    <name type="scientific">Mycena rosella</name>
    <name type="common">Pink bonnet</name>
    <name type="synonym">Agaricus rosellus</name>
    <dbReference type="NCBI Taxonomy" id="1033263"/>
    <lineage>
        <taxon>Eukaryota</taxon>
        <taxon>Fungi</taxon>
        <taxon>Dikarya</taxon>
        <taxon>Basidiomycota</taxon>
        <taxon>Agaricomycotina</taxon>
        <taxon>Agaricomycetes</taxon>
        <taxon>Agaricomycetidae</taxon>
        <taxon>Agaricales</taxon>
        <taxon>Marasmiineae</taxon>
        <taxon>Mycenaceae</taxon>
        <taxon>Mycena</taxon>
    </lineage>
</organism>
<dbReference type="PROSITE" id="PS00571">
    <property type="entry name" value="AMIDASES"/>
    <property type="match status" value="1"/>
</dbReference>